<sequence>MEQALNRTEVTQELVLLRKNVDKSLQRMEKSVMNIFTLVGDTQGESSLLHLLKKEIRSVFARESNTFREGSLTGCDTDARKNMGKIDTMSFVCKPESWLKSSPVHSALSNHLIVGKIFEHLSFEALKSCREVCPSWERIGKKEMIIRNNSRMTLWDMKDDEKCRVGSRNSVTTLDDLLLNMKKPDSLRCSSFHIHSENMYRLAIPFFADHGQNIQSLGVKGLKSCDALSFVLKQCSNISSLQLDLSEILYGHVGFHEFFRNRNHRQIYWPKLLYLEIISHANVYYHGYPLAILEALIRGSPNLLELRNFNIHLVKAITRTNRIDLIKTTVFSPNYKNIRDFITFANHEPRLRDLTVECASMKKDSAVIQVIRKLLLSSCPSLVSLRTDPLGILGDDTIAQPFENLEELTVHNRNMSCALLPGGIGFSSRMFPKLRTVRFEIKVKSPSVYKLFALQPADRKEGSQNEGIPTVASIEFTNRVDKVGLQIILSSFPNITRMVLKETQFPVKASNTRIWELLPATLCALELFDSTFHFHTEKNFDFVFTGIHLLVCKHILRSTEGEQELLNHVRRKSWIGQLENLTKLRFTLHQKESYESHTDWTLSTLTAMQAFNKMERLQVTIAYDQQHRLSTELQTKLEPLEPFVAFQHEPVAF</sequence>
<organism evidence="1 2">
    <name type="scientific">Allacma fusca</name>
    <dbReference type="NCBI Taxonomy" id="39272"/>
    <lineage>
        <taxon>Eukaryota</taxon>
        <taxon>Metazoa</taxon>
        <taxon>Ecdysozoa</taxon>
        <taxon>Arthropoda</taxon>
        <taxon>Hexapoda</taxon>
        <taxon>Collembola</taxon>
        <taxon>Symphypleona</taxon>
        <taxon>Sminthuridae</taxon>
        <taxon>Allacma</taxon>
    </lineage>
</organism>
<keyword evidence="2" id="KW-1185">Reference proteome</keyword>
<proteinExistence type="predicted"/>
<dbReference type="EMBL" id="CAJVCH010571718">
    <property type="protein sequence ID" value="CAG7838349.1"/>
    <property type="molecule type" value="Genomic_DNA"/>
</dbReference>
<evidence type="ECO:0000313" key="1">
    <source>
        <dbReference type="EMBL" id="CAG7838349.1"/>
    </source>
</evidence>
<dbReference type="Proteomes" id="UP000708208">
    <property type="component" value="Unassembled WGS sequence"/>
</dbReference>
<evidence type="ECO:0000313" key="2">
    <source>
        <dbReference type="Proteomes" id="UP000708208"/>
    </source>
</evidence>
<protein>
    <recommendedName>
        <fullName evidence="3">F-box domain-containing protein</fullName>
    </recommendedName>
</protein>
<reference evidence="1" key="1">
    <citation type="submission" date="2021-06" db="EMBL/GenBank/DDBJ databases">
        <authorList>
            <person name="Hodson N. C."/>
            <person name="Mongue J. A."/>
            <person name="Jaron S. K."/>
        </authorList>
    </citation>
    <scope>NUCLEOTIDE SEQUENCE</scope>
</reference>
<evidence type="ECO:0008006" key="3">
    <source>
        <dbReference type="Google" id="ProtNLM"/>
    </source>
</evidence>
<dbReference type="AlphaFoldDB" id="A0A8J2PYU6"/>
<name>A0A8J2PYU6_9HEXA</name>
<gene>
    <name evidence="1" type="ORF">AFUS01_LOCUS47328</name>
</gene>
<accession>A0A8J2PYU6</accession>
<comment type="caution">
    <text evidence="1">The sequence shown here is derived from an EMBL/GenBank/DDBJ whole genome shotgun (WGS) entry which is preliminary data.</text>
</comment>